<dbReference type="AlphaFoldDB" id="A0A6M1SJA4"/>
<dbReference type="InterPro" id="IPR005532">
    <property type="entry name" value="SUMF_dom"/>
</dbReference>
<dbReference type="PROSITE" id="PS50011">
    <property type="entry name" value="PROTEIN_KINASE_DOM"/>
    <property type="match status" value="1"/>
</dbReference>
<protein>
    <recommendedName>
        <fullName evidence="1">non-specific serine/threonine protein kinase</fullName>
        <ecNumber evidence="1">2.7.11.1</ecNumber>
    </recommendedName>
</protein>
<evidence type="ECO:0000259" key="9">
    <source>
        <dbReference type="PROSITE" id="PS50011"/>
    </source>
</evidence>
<evidence type="ECO:0000256" key="1">
    <source>
        <dbReference type="ARBA" id="ARBA00012513"/>
    </source>
</evidence>
<dbReference type="Gene3D" id="3.30.200.20">
    <property type="entry name" value="Phosphorylase Kinase, domain 1"/>
    <property type="match status" value="1"/>
</dbReference>
<dbReference type="PANTHER" id="PTHR43289:SF6">
    <property type="entry name" value="SERINE_THREONINE-PROTEIN KINASE NEKL-3"/>
    <property type="match status" value="1"/>
</dbReference>
<feature type="binding site" evidence="7">
    <location>
        <position position="38"/>
    </location>
    <ligand>
        <name>ATP</name>
        <dbReference type="ChEBI" id="CHEBI:30616"/>
    </ligand>
</feature>
<dbReference type="Pfam" id="PF03781">
    <property type="entry name" value="FGE-sulfatase"/>
    <property type="match status" value="1"/>
</dbReference>
<gene>
    <name evidence="10" type="ORF">G3570_00525</name>
</gene>
<dbReference type="Pfam" id="PF05448">
    <property type="entry name" value="AXE1"/>
    <property type="match status" value="1"/>
</dbReference>
<comment type="caution">
    <text evidence="10">The sequence shown here is derived from an EMBL/GenBank/DDBJ whole genome shotgun (WGS) entry which is preliminary data.</text>
</comment>
<dbReference type="InterPro" id="IPR016187">
    <property type="entry name" value="CTDL_fold"/>
</dbReference>
<dbReference type="GO" id="GO:0005524">
    <property type="term" value="F:ATP binding"/>
    <property type="evidence" value="ECO:0007669"/>
    <property type="project" value="UniProtKB-UniRule"/>
</dbReference>
<dbReference type="SUPFAM" id="SSF56112">
    <property type="entry name" value="Protein kinase-like (PK-like)"/>
    <property type="match status" value="1"/>
</dbReference>
<dbReference type="Gene3D" id="1.10.510.10">
    <property type="entry name" value="Transferase(Phosphotransferase) domain 1"/>
    <property type="match status" value="1"/>
</dbReference>
<name>A0A6M1SJA4_9BACT</name>
<dbReference type="InterPro" id="IPR017441">
    <property type="entry name" value="Protein_kinase_ATP_BS"/>
</dbReference>
<keyword evidence="8" id="KW-0812">Transmembrane</keyword>
<dbReference type="PROSITE" id="PS00108">
    <property type="entry name" value="PROTEIN_KINASE_ST"/>
    <property type="match status" value="1"/>
</dbReference>
<keyword evidence="4 7" id="KW-0547">Nucleotide-binding</keyword>
<dbReference type="PANTHER" id="PTHR43289">
    <property type="entry name" value="MITOGEN-ACTIVATED PROTEIN KINASE KINASE KINASE 20-RELATED"/>
    <property type="match status" value="1"/>
</dbReference>
<dbReference type="InterPro" id="IPR000719">
    <property type="entry name" value="Prot_kinase_dom"/>
</dbReference>
<feature type="transmembrane region" description="Helical" evidence="8">
    <location>
        <begin position="285"/>
        <end position="306"/>
    </location>
</feature>
<dbReference type="SUPFAM" id="SSF53474">
    <property type="entry name" value="alpha/beta-Hydrolases"/>
    <property type="match status" value="1"/>
</dbReference>
<accession>A0A6M1SJA4</accession>
<dbReference type="InterPro" id="IPR042095">
    <property type="entry name" value="SUMF_sf"/>
</dbReference>
<keyword evidence="5 10" id="KW-0418">Kinase</keyword>
<reference evidence="10 11" key="1">
    <citation type="submission" date="2020-02" db="EMBL/GenBank/DDBJ databases">
        <title>Balneolaceae bacterium YR4-1, complete genome.</title>
        <authorList>
            <person name="Li Y."/>
            <person name="Wu S."/>
        </authorList>
    </citation>
    <scope>NUCLEOTIDE SEQUENCE [LARGE SCALE GENOMIC DNA]</scope>
    <source>
        <strain evidence="10 11">YR4-1</strain>
    </source>
</reference>
<dbReference type="Proteomes" id="UP000473278">
    <property type="component" value="Unassembled WGS sequence"/>
</dbReference>
<keyword evidence="8" id="KW-1133">Transmembrane helix</keyword>
<keyword evidence="11" id="KW-1185">Reference proteome</keyword>
<keyword evidence="6 7" id="KW-0067">ATP-binding</keyword>
<feature type="domain" description="Protein kinase" evidence="9">
    <location>
        <begin position="9"/>
        <end position="269"/>
    </location>
</feature>
<dbReference type="PROSITE" id="PS00107">
    <property type="entry name" value="PROTEIN_KINASE_ATP"/>
    <property type="match status" value="1"/>
</dbReference>
<evidence type="ECO:0000256" key="7">
    <source>
        <dbReference type="PROSITE-ProRule" id="PRU10141"/>
    </source>
</evidence>
<dbReference type="RefSeq" id="WP_165138108.1">
    <property type="nucleotide sequence ID" value="NZ_JAALLT010000001.1"/>
</dbReference>
<sequence>MIGQSINQYKIISKLGSGGMSIVYKALDTKLDRFVALKFLFPHLSQTEDVKTRFMLEAKTASSLDHPNICPIYDIGETEDDRLYIIMPCYEGKSLREKINEGPIPIDDAVEIAIQAARGLSKTHSKDIVHRDIKPGNIMFSEDGEVKIVDFGLAKLEGRTLLTTEGTTLGTVSYMSPEQSTGKDVNQKTDIWSLGVILYEMLTGERPFKGNYEQAVIYSIINDEPQPIRDINPKIPKELARIVHRALEKDVKDRYASINNMLEDLENLYGNTPVRNDIISLLKKPVGFVSVGVILVMLCIGGIWLYQRQANIQWARQDALPKIELLAERTWSDYSEIYTLASQAEEYIPNDPKLTALLDKSSLYINVHTDPEGAAVYVKDYNHPDNEWRYLGTSPIDSIRVPIGIFRWKVEKEGYDTVLAAAATWDANLTGDLFVPNDFFRELDKEGSIPAGMVRVKGTDTPIGKLDDFFIGRFEVTNKEFKEFIDDGGYRNKAYWQHQFIYEDQILSWENAISKFVDQTERPGPSTWQEGSYPEGQGDYPVSGISWYEAAAYAVYKGMSLPTGTHWGLARGESTPLIRFPQMGGFAVFAPFNNFGEHGPVAVGSMPGYTSYGAYDMAGNVREWCWNETQYGKLIRGGAWSDNTYTFSTPSQAPPFDRSSINGIRLAYYPDEASIPKAAFDPFQAPPEFNFYEQEPVSNEIFNIYKDQFAYDPSPLDSEIVSRDTTSEYWIHERLEFNAAYAGERIIGHLFLPKNAPQPYQTVIYFPGVGSLYHPNSENMVEYYEFPTFLSYLLKNGRAVFYPVYQGTFERRRDHLAISNLLENAHMYTEFLTQVVKDFKRSVDYLNTREEIDNEKIAYYGMSWGGNLGAIIPAVEDRLKASILISGALSQLGRPEVNQINYIGRVETPTLMLNGIYDSLNPYNTSIKPMFDLLGTPVEHKKLITYETDHIPPKIEYVKESLSWLDQYLGPVQ</sequence>
<dbReference type="EMBL" id="JAALLT010000001">
    <property type="protein sequence ID" value="NGP75099.1"/>
    <property type="molecule type" value="Genomic_DNA"/>
</dbReference>
<evidence type="ECO:0000256" key="8">
    <source>
        <dbReference type="SAM" id="Phobius"/>
    </source>
</evidence>
<evidence type="ECO:0000256" key="4">
    <source>
        <dbReference type="ARBA" id="ARBA00022741"/>
    </source>
</evidence>
<dbReference type="Pfam" id="PF00069">
    <property type="entry name" value="Pkinase"/>
    <property type="match status" value="1"/>
</dbReference>
<dbReference type="EC" id="2.7.11.1" evidence="1"/>
<dbReference type="FunFam" id="1.10.510.10:FF:000021">
    <property type="entry name" value="Serine/threonine protein kinase"/>
    <property type="match status" value="1"/>
</dbReference>
<evidence type="ECO:0000256" key="3">
    <source>
        <dbReference type="ARBA" id="ARBA00022679"/>
    </source>
</evidence>
<dbReference type="Gene3D" id="3.90.1580.10">
    <property type="entry name" value="paralog of FGE (formylglycine-generating enzyme)"/>
    <property type="match status" value="1"/>
</dbReference>
<evidence type="ECO:0000256" key="6">
    <source>
        <dbReference type="ARBA" id="ARBA00022840"/>
    </source>
</evidence>
<dbReference type="SMART" id="SM00220">
    <property type="entry name" value="S_TKc"/>
    <property type="match status" value="1"/>
</dbReference>
<dbReference type="InterPro" id="IPR011009">
    <property type="entry name" value="Kinase-like_dom_sf"/>
</dbReference>
<dbReference type="CDD" id="cd14014">
    <property type="entry name" value="STKc_PknB_like"/>
    <property type="match status" value="1"/>
</dbReference>
<dbReference type="GO" id="GO:0004674">
    <property type="term" value="F:protein serine/threonine kinase activity"/>
    <property type="evidence" value="ECO:0007669"/>
    <property type="project" value="UniProtKB-KW"/>
</dbReference>
<dbReference type="InterPro" id="IPR008271">
    <property type="entry name" value="Ser/Thr_kinase_AS"/>
</dbReference>
<proteinExistence type="predicted"/>
<dbReference type="InterPro" id="IPR029058">
    <property type="entry name" value="AB_hydrolase_fold"/>
</dbReference>
<dbReference type="Gene3D" id="3.40.50.1820">
    <property type="entry name" value="alpha/beta hydrolase"/>
    <property type="match status" value="1"/>
</dbReference>
<evidence type="ECO:0000256" key="5">
    <source>
        <dbReference type="ARBA" id="ARBA00022777"/>
    </source>
</evidence>
<keyword evidence="3" id="KW-0808">Transferase</keyword>
<organism evidence="10 11">
    <name type="scientific">Halalkalibaculum roseum</name>
    <dbReference type="NCBI Taxonomy" id="2709311"/>
    <lineage>
        <taxon>Bacteria</taxon>
        <taxon>Pseudomonadati</taxon>
        <taxon>Balneolota</taxon>
        <taxon>Balneolia</taxon>
        <taxon>Balneolales</taxon>
        <taxon>Balneolaceae</taxon>
        <taxon>Halalkalibaculum</taxon>
    </lineage>
</organism>
<dbReference type="SUPFAM" id="SSF56436">
    <property type="entry name" value="C-type lectin-like"/>
    <property type="match status" value="1"/>
</dbReference>
<keyword evidence="8" id="KW-0472">Membrane</keyword>
<evidence type="ECO:0000256" key="2">
    <source>
        <dbReference type="ARBA" id="ARBA00022527"/>
    </source>
</evidence>
<keyword evidence="2" id="KW-0723">Serine/threonine-protein kinase</keyword>
<dbReference type="InterPro" id="IPR008391">
    <property type="entry name" value="AXE1_dom"/>
</dbReference>
<evidence type="ECO:0000313" key="10">
    <source>
        <dbReference type="EMBL" id="NGP75099.1"/>
    </source>
</evidence>
<evidence type="ECO:0000313" key="11">
    <source>
        <dbReference type="Proteomes" id="UP000473278"/>
    </source>
</evidence>